<dbReference type="Gene3D" id="1.20.120.520">
    <property type="entry name" value="nmb1532 protein domain like"/>
    <property type="match status" value="1"/>
</dbReference>
<evidence type="ECO:0000259" key="2">
    <source>
        <dbReference type="Pfam" id="PF01814"/>
    </source>
</evidence>
<feature type="domain" description="Hemerythrin-like" evidence="2">
    <location>
        <begin position="89"/>
        <end position="233"/>
    </location>
</feature>
<dbReference type="Proteomes" id="UP001596915">
    <property type="component" value="Unassembled WGS sequence"/>
</dbReference>
<evidence type="ECO:0000313" key="3">
    <source>
        <dbReference type="EMBL" id="MFD0621730.1"/>
    </source>
</evidence>
<name>A0ABW2WK40_9ACTN</name>
<evidence type="ECO:0000256" key="1">
    <source>
        <dbReference type="SAM" id="MobiDB-lite"/>
    </source>
</evidence>
<accession>A0ABW2WK40</accession>
<dbReference type="InterPro" id="IPR012312">
    <property type="entry name" value="Hemerythrin-like"/>
</dbReference>
<dbReference type="Pfam" id="PF01814">
    <property type="entry name" value="Hemerythrin"/>
    <property type="match status" value="1"/>
</dbReference>
<protein>
    <submittedName>
        <fullName evidence="3">Hemerythrin domain-containing protein</fullName>
    </submittedName>
</protein>
<comment type="caution">
    <text evidence="3">The sequence shown here is derived from an EMBL/GenBank/DDBJ whole genome shotgun (WGS) entry which is preliminary data.</text>
</comment>
<feature type="region of interest" description="Disordered" evidence="1">
    <location>
        <begin position="1"/>
        <end position="85"/>
    </location>
</feature>
<gene>
    <name evidence="3" type="ORF">ACFQ2K_01830</name>
</gene>
<keyword evidence="4" id="KW-1185">Reference proteome</keyword>
<dbReference type="EMBL" id="JBHTGL010000003">
    <property type="protein sequence ID" value="MFD0621730.1"/>
    <property type="molecule type" value="Genomic_DNA"/>
</dbReference>
<reference evidence="4" key="1">
    <citation type="journal article" date="2019" name="Int. J. Syst. Evol. Microbiol.">
        <title>The Global Catalogue of Microorganisms (GCM) 10K type strain sequencing project: providing services to taxonomists for standard genome sequencing and annotation.</title>
        <authorList>
            <consortium name="The Broad Institute Genomics Platform"/>
            <consortium name="The Broad Institute Genome Sequencing Center for Infectious Disease"/>
            <person name="Wu L."/>
            <person name="Ma J."/>
        </authorList>
    </citation>
    <scope>NUCLEOTIDE SEQUENCE [LARGE SCALE GENOMIC DNA]</scope>
    <source>
        <strain evidence="4">JCM 12607</strain>
    </source>
</reference>
<evidence type="ECO:0000313" key="4">
    <source>
        <dbReference type="Proteomes" id="UP001596915"/>
    </source>
</evidence>
<feature type="compositionally biased region" description="Basic and acidic residues" evidence="1">
    <location>
        <begin position="55"/>
        <end position="68"/>
    </location>
</feature>
<proteinExistence type="predicted"/>
<organism evidence="3 4">
    <name type="scientific">Streptomyces sanglieri</name>
    <dbReference type="NCBI Taxonomy" id="193460"/>
    <lineage>
        <taxon>Bacteria</taxon>
        <taxon>Bacillati</taxon>
        <taxon>Actinomycetota</taxon>
        <taxon>Actinomycetes</taxon>
        <taxon>Kitasatosporales</taxon>
        <taxon>Streptomycetaceae</taxon>
        <taxon>Streptomyces</taxon>
    </lineage>
</organism>
<sequence>MFAEEVAPATRELVTAGRGHAADPPDPRNQPPARIRAADATSGDRLSVRPTPDSGVRRSTERLWDESTRPTGPPADPGRRYPHREQEPARNLVAAHDQLRADLDRLGEVVREVLADTRDPGGARSEIQKLSLRQNIWTLGAYCASYCQVTTLHHTREDQDLFPYLRDSDPRLGPVLDRLTEEHHAIQGVIERIDRELVAFAADETGRDGLRAAMDLLTDTLLSHLAYEESELIEPMARFGTGW</sequence>
<dbReference type="CDD" id="cd12108">
    <property type="entry name" value="Hr-like"/>
    <property type="match status" value="1"/>
</dbReference>